<keyword evidence="3" id="KW-0378">Hydrolase</keyword>
<name>A0ABD5X5V8_9EURY</name>
<dbReference type="Proteomes" id="UP001596414">
    <property type="component" value="Unassembled WGS sequence"/>
</dbReference>
<dbReference type="InterPro" id="IPR000073">
    <property type="entry name" value="AB_hydrolase_1"/>
</dbReference>
<sequence length="330" mass="36897">MSEVNSHNQSTRDGDSQRTRSPNDWATSEQRRYAQRQAEYATHHDVAVESRVVDTETAGRVHYLVAGNPEGKPVVLLHGVSTTAATWLEMVPALTDTYRVYIPDRPGRGLSVAPSYRGRDLRAFMVDYLLDMFDTLGIEQPHVVGNSLGGQQAFLLAIDNDCVDRLCLVGGPGGISKEFSLMFRLLTVRGLNRLLFWLNSLGDPIESAHDQTEQLLVADDSGVSETFYKLLAASSEMPERSKSLRSLQSAQGSFGRMHPIFNLREEIVDIERPTAFIWGSEDAFWPPDVGRPVAEQMSDAEFHKLAGHGHMPWLEPDKQTETRVREFLKG</sequence>
<comment type="caution">
    <text evidence="3">The sequence shown here is derived from an EMBL/GenBank/DDBJ whole genome shotgun (WGS) entry which is preliminary data.</text>
</comment>
<proteinExistence type="predicted"/>
<evidence type="ECO:0000256" key="1">
    <source>
        <dbReference type="SAM" id="MobiDB-lite"/>
    </source>
</evidence>
<reference evidence="3 4" key="1">
    <citation type="journal article" date="2014" name="Int. J. Syst. Evol. Microbiol.">
        <title>Complete genome sequence of Corynebacterium casei LMG S-19264T (=DSM 44701T), isolated from a smear-ripened cheese.</title>
        <authorList>
            <consortium name="US DOE Joint Genome Institute (JGI-PGF)"/>
            <person name="Walter F."/>
            <person name="Albersmeier A."/>
            <person name="Kalinowski J."/>
            <person name="Ruckert C."/>
        </authorList>
    </citation>
    <scope>NUCLEOTIDE SEQUENCE [LARGE SCALE GENOMIC DNA]</scope>
    <source>
        <strain evidence="3 4">CGMCC 4.7215</strain>
    </source>
</reference>
<feature type="compositionally biased region" description="Polar residues" evidence="1">
    <location>
        <begin position="19"/>
        <end position="28"/>
    </location>
</feature>
<dbReference type="AlphaFoldDB" id="A0ABD5X5V8"/>
<dbReference type="GO" id="GO:0016787">
    <property type="term" value="F:hydrolase activity"/>
    <property type="evidence" value="ECO:0007669"/>
    <property type="project" value="UniProtKB-KW"/>
</dbReference>
<feature type="domain" description="AB hydrolase-1" evidence="2">
    <location>
        <begin position="74"/>
        <end position="317"/>
    </location>
</feature>
<evidence type="ECO:0000259" key="2">
    <source>
        <dbReference type="Pfam" id="PF12697"/>
    </source>
</evidence>
<dbReference type="InterPro" id="IPR029058">
    <property type="entry name" value="AB_hydrolase_fold"/>
</dbReference>
<organism evidence="3 4">
    <name type="scientific">Halovenus rubra</name>
    <dbReference type="NCBI Taxonomy" id="869890"/>
    <lineage>
        <taxon>Archaea</taxon>
        <taxon>Methanobacteriati</taxon>
        <taxon>Methanobacteriota</taxon>
        <taxon>Stenosarchaea group</taxon>
        <taxon>Halobacteria</taxon>
        <taxon>Halobacteriales</taxon>
        <taxon>Haloarculaceae</taxon>
        <taxon>Halovenus</taxon>
    </lineage>
</organism>
<dbReference type="RefSeq" id="WP_267637717.1">
    <property type="nucleotide sequence ID" value="NZ_JAODIY010000010.1"/>
</dbReference>
<gene>
    <name evidence="3" type="ORF">ACFQJ7_00740</name>
</gene>
<evidence type="ECO:0000313" key="4">
    <source>
        <dbReference type="Proteomes" id="UP001596414"/>
    </source>
</evidence>
<feature type="region of interest" description="Disordered" evidence="1">
    <location>
        <begin position="1"/>
        <end position="32"/>
    </location>
</feature>
<protein>
    <submittedName>
        <fullName evidence="3">Alpha/beta fold hydrolase</fullName>
    </submittedName>
</protein>
<dbReference type="PANTHER" id="PTHR46438">
    <property type="entry name" value="ALPHA/BETA-HYDROLASES SUPERFAMILY PROTEIN"/>
    <property type="match status" value="1"/>
</dbReference>
<accession>A0ABD5X5V8</accession>
<dbReference type="SUPFAM" id="SSF53474">
    <property type="entry name" value="alpha/beta-Hydrolases"/>
    <property type="match status" value="1"/>
</dbReference>
<dbReference type="Gene3D" id="3.40.50.1820">
    <property type="entry name" value="alpha/beta hydrolase"/>
    <property type="match status" value="1"/>
</dbReference>
<dbReference type="PRINTS" id="PR00111">
    <property type="entry name" value="ABHYDROLASE"/>
</dbReference>
<evidence type="ECO:0000313" key="3">
    <source>
        <dbReference type="EMBL" id="MFC7124570.1"/>
    </source>
</evidence>
<dbReference type="EMBL" id="JBHSZQ010000001">
    <property type="protein sequence ID" value="MFC7124570.1"/>
    <property type="molecule type" value="Genomic_DNA"/>
</dbReference>
<dbReference type="Pfam" id="PF12697">
    <property type="entry name" value="Abhydrolase_6"/>
    <property type="match status" value="1"/>
</dbReference>
<dbReference type="PANTHER" id="PTHR46438:SF11">
    <property type="entry name" value="LIPASE-RELATED"/>
    <property type="match status" value="1"/>
</dbReference>